<dbReference type="Pfam" id="PF12120">
    <property type="entry name" value="Arr-ms"/>
    <property type="match status" value="2"/>
</dbReference>
<comment type="caution">
    <text evidence="2">The sequence shown here is derived from an EMBL/GenBank/DDBJ whole genome shotgun (WGS) entry which is preliminary data.</text>
</comment>
<dbReference type="GO" id="GO:0016740">
    <property type="term" value="F:transferase activity"/>
    <property type="evidence" value="ECO:0007669"/>
    <property type="project" value="UniProtKB-KW"/>
</dbReference>
<organism evidence="2 3">
    <name type="scientific">Lujinxingia litoralis</name>
    <dbReference type="NCBI Taxonomy" id="2211119"/>
    <lineage>
        <taxon>Bacteria</taxon>
        <taxon>Deltaproteobacteria</taxon>
        <taxon>Bradymonadales</taxon>
        <taxon>Lujinxingiaceae</taxon>
        <taxon>Lujinxingia</taxon>
    </lineage>
</organism>
<proteinExistence type="predicted"/>
<evidence type="ECO:0000259" key="1">
    <source>
        <dbReference type="Pfam" id="PF12120"/>
    </source>
</evidence>
<keyword evidence="2" id="KW-0808">Transferase</keyword>
<dbReference type="OrthoDB" id="5509356at2"/>
<keyword evidence="3" id="KW-1185">Reference proteome</keyword>
<feature type="domain" description="Rifampin ADP-ribosyltransferase" evidence="1">
    <location>
        <begin position="3"/>
        <end position="91"/>
    </location>
</feature>
<evidence type="ECO:0000313" key="2">
    <source>
        <dbReference type="EMBL" id="RAL25162.1"/>
    </source>
</evidence>
<sequence>MLLYHGTRAAVAPGETILPVGDFAYFSPNLDAAIWAAELAEGDHNARVYRVAVNGPIEDSSRLDGYTAPPYPAMSWRTREPLTVLSEVVEWNHYHGTRAPLCAGDLIEPGHAANFGATPRRANFVYFTRTLDASIWGAELAAGESRSRIYLVEPTGPFEDDPNLTNRRFRGNPTHSFRSRAPLRVVGEVEAWEGHDPEAIRAMKEGLARLERSGVTPDDD</sequence>
<dbReference type="EMBL" id="QHKO01000001">
    <property type="protein sequence ID" value="RAL25162.1"/>
    <property type="molecule type" value="Genomic_DNA"/>
</dbReference>
<reference evidence="2 3" key="1">
    <citation type="submission" date="2018-05" db="EMBL/GenBank/DDBJ databases">
        <title>Lujinxingia marina gen. nov. sp. nov., a new facultative anaerobic member of the class Deltaproteobacteria, and proposal of Lujinxingaceae fam. nov.</title>
        <authorList>
            <person name="Li C.-M."/>
        </authorList>
    </citation>
    <scope>NUCLEOTIDE SEQUENCE [LARGE SCALE GENOMIC DNA]</scope>
    <source>
        <strain evidence="2 3">B210</strain>
    </source>
</reference>
<dbReference type="InterPro" id="IPR038611">
    <property type="entry name" value="Arr_sf"/>
</dbReference>
<evidence type="ECO:0000313" key="3">
    <source>
        <dbReference type="Proteomes" id="UP000249169"/>
    </source>
</evidence>
<dbReference type="Gene3D" id="3.20.170.40">
    <property type="entry name" value="Rifampin ADP-ribosyltransferase domain"/>
    <property type="match status" value="2"/>
</dbReference>
<name>A0A328CAK3_9DELT</name>
<dbReference type="NCBIfam" id="NF033144">
    <property type="entry name" value="rifampin_ARR"/>
    <property type="match status" value="1"/>
</dbReference>
<feature type="domain" description="Rifampin ADP-ribosyltransferase" evidence="1">
    <location>
        <begin position="93"/>
        <end position="192"/>
    </location>
</feature>
<accession>A0A328CAK3</accession>
<dbReference type="AlphaFoldDB" id="A0A328CAK3"/>
<dbReference type="InterPro" id="IPR021975">
    <property type="entry name" value="Rifampin_Arr"/>
</dbReference>
<dbReference type="Proteomes" id="UP000249169">
    <property type="component" value="Unassembled WGS sequence"/>
</dbReference>
<protein>
    <submittedName>
        <fullName evidence="2">NAD(+)--rifampin ADP-ribosyltransferase</fullName>
    </submittedName>
</protein>
<gene>
    <name evidence="2" type="primary">arr</name>
    <name evidence="2" type="ORF">DL240_02830</name>
</gene>